<dbReference type="AlphaFoldDB" id="A0A9X2MHT7"/>
<dbReference type="Proteomes" id="UP001142078">
    <property type="component" value="Unassembled WGS sequence"/>
</dbReference>
<comment type="caution">
    <text evidence="2">The sequence shown here is derived from an EMBL/GenBank/DDBJ whole genome shotgun (WGS) entry which is preliminary data.</text>
</comment>
<protein>
    <submittedName>
        <fullName evidence="2">Uncharacterized protein</fullName>
    </submittedName>
</protein>
<feature type="transmembrane region" description="Helical" evidence="1">
    <location>
        <begin position="85"/>
        <end position="107"/>
    </location>
</feature>
<feature type="transmembrane region" description="Helical" evidence="1">
    <location>
        <begin position="12"/>
        <end position="32"/>
    </location>
</feature>
<keyword evidence="1" id="KW-0472">Membrane</keyword>
<sequence>MPFTAGVELSGVLGTLMVFVIPSAIVFIYLGLTEKRRSKVDWEKQWIEYYSDSKTMMIHGNISGALWVFAFGAIPLVGFKLGWKYAWIPFVVAIGGQLIIEAIFASIKK</sequence>
<keyword evidence="3" id="KW-1185">Reference proteome</keyword>
<reference evidence="2" key="1">
    <citation type="submission" date="2022-07" db="EMBL/GenBank/DDBJ databases">
        <title>Enhanced cultured diversity of the mouse gut microbiota enables custom-made synthetic communities.</title>
        <authorList>
            <person name="Afrizal A."/>
        </authorList>
    </citation>
    <scope>NUCLEOTIDE SEQUENCE</scope>
    <source>
        <strain evidence="2">DSM 29482</strain>
    </source>
</reference>
<accession>A0A9X2MHT7</accession>
<evidence type="ECO:0000313" key="3">
    <source>
        <dbReference type="Proteomes" id="UP001142078"/>
    </source>
</evidence>
<gene>
    <name evidence="2" type="ORF">NSA23_04820</name>
</gene>
<keyword evidence="1" id="KW-1133">Transmembrane helix</keyword>
<dbReference type="EMBL" id="JANJZL010000002">
    <property type="protein sequence ID" value="MCR2043437.1"/>
    <property type="molecule type" value="Genomic_DNA"/>
</dbReference>
<feature type="transmembrane region" description="Helical" evidence="1">
    <location>
        <begin position="58"/>
        <end position="79"/>
    </location>
</feature>
<proteinExistence type="predicted"/>
<dbReference type="RefSeq" id="WP_257490288.1">
    <property type="nucleotide sequence ID" value="NZ_JANJZL010000002.1"/>
</dbReference>
<keyword evidence="1" id="KW-0812">Transmembrane</keyword>
<evidence type="ECO:0000256" key="1">
    <source>
        <dbReference type="SAM" id="Phobius"/>
    </source>
</evidence>
<evidence type="ECO:0000313" key="2">
    <source>
        <dbReference type="EMBL" id="MCR2043437.1"/>
    </source>
</evidence>
<name>A0A9X2MHT7_9FIRM</name>
<organism evidence="2 3">
    <name type="scientific">Anaerosalibacter massiliensis</name>
    <dbReference type="NCBI Taxonomy" id="1347392"/>
    <lineage>
        <taxon>Bacteria</taxon>
        <taxon>Bacillati</taxon>
        <taxon>Bacillota</taxon>
        <taxon>Tissierellia</taxon>
        <taxon>Tissierellales</taxon>
        <taxon>Sporanaerobacteraceae</taxon>
        <taxon>Anaerosalibacter</taxon>
    </lineage>
</organism>